<dbReference type="Proteomes" id="UP000268094">
    <property type="component" value="Unassembled WGS sequence"/>
</dbReference>
<dbReference type="OrthoDB" id="5513339at2"/>
<gene>
    <name evidence="1" type="ORF">D7V88_33880</name>
</gene>
<name>A0A3A8HXS8_9BACT</name>
<comment type="caution">
    <text evidence="1">The sequence shown here is derived from an EMBL/GenBank/DDBJ whole genome shotgun (WGS) entry which is preliminary data.</text>
</comment>
<evidence type="ECO:0000313" key="1">
    <source>
        <dbReference type="EMBL" id="RKG75216.1"/>
    </source>
</evidence>
<sequence>MPHPRVPGKPLYPHGSVVTVRLTQVALVLLTLLGGVGCSTSRSVRLETGQGAPIIHAPDMEVRPGELDEEAFAAAVRALARDVPVSAPPRETAYRLLAASLPSRAYSHVRGRLGLVSVKEPERRQLRLHAEPAEGLAAAYGRWCQRKALSGDCLHLLQDGPTLDEVGRRTLAFSIALDSVWDETDEALRGMVSREAVIATLTTTATLYLGLWLIPEPAVSKGVAATLTAVLIAYAGIDTVVSLIRGWLVLADAAREATTFEELREAGERYGEVMGVNAARAFVMLATAALGSTAETMAARIPTLPGSAQASVVGAAQGGFRLGAVAQVESVAVSTSGVISIALAPGAVAMTVRGPVVDAAGQKHHIASDKFSTSTANGGPWTQRYQKIFKRADMALSDPANQVHVPGHKGPHPRAYHERVHGALEQATSNCQTLLQCRESLTRMLRILADEIVREGSFLNKLVTRTE</sequence>
<dbReference type="AlphaFoldDB" id="A0A3A8HXS8"/>
<organism evidence="1 2">
    <name type="scientific">Corallococcus terminator</name>
    <dbReference type="NCBI Taxonomy" id="2316733"/>
    <lineage>
        <taxon>Bacteria</taxon>
        <taxon>Pseudomonadati</taxon>
        <taxon>Myxococcota</taxon>
        <taxon>Myxococcia</taxon>
        <taxon>Myxococcales</taxon>
        <taxon>Cystobacterineae</taxon>
        <taxon>Myxococcaceae</taxon>
        <taxon>Corallococcus</taxon>
    </lineage>
</organism>
<dbReference type="Pfam" id="PF14412">
    <property type="entry name" value="AHH"/>
    <property type="match status" value="1"/>
</dbReference>
<accession>A0A3A8HXS8</accession>
<proteinExistence type="predicted"/>
<protein>
    <submittedName>
        <fullName evidence="1">Uncharacterized protein</fullName>
    </submittedName>
</protein>
<reference evidence="2" key="1">
    <citation type="submission" date="2018-09" db="EMBL/GenBank/DDBJ databases">
        <authorList>
            <person name="Livingstone P.G."/>
            <person name="Whitworth D.E."/>
        </authorList>
    </citation>
    <scope>NUCLEOTIDE SEQUENCE [LARGE SCALE GENOMIC DNA]</scope>
    <source>
        <strain evidence="2">CA054A</strain>
    </source>
</reference>
<keyword evidence="2" id="KW-1185">Reference proteome</keyword>
<dbReference type="InterPro" id="IPR032871">
    <property type="entry name" value="AHH_dom_containing"/>
</dbReference>
<dbReference type="EMBL" id="RAVZ01000342">
    <property type="protein sequence ID" value="RKG75216.1"/>
    <property type="molecule type" value="Genomic_DNA"/>
</dbReference>
<evidence type="ECO:0000313" key="2">
    <source>
        <dbReference type="Proteomes" id="UP000268094"/>
    </source>
</evidence>